<accession>A6DN90</accession>
<dbReference type="Proteomes" id="UP000004947">
    <property type="component" value="Unassembled WGS sequence"/>
</dbReference>
<reference evidence="1 2" key="1">
    <citation type="journal article" date="2010" name="J. Bacteriol.">
        <title>Genome sequence of Lentisphaera araneosa HTCC2155T, the type species of the order Lentisphaerales in the phylum Lentisphaerae.</title>
        <authorList>
            <person name="Thrash J.C."/>
            <person name="Cho J.C."/>
            <person name="Vergin K.L."/>
            <person name="Morris R.M."/>
            <person name="Giovannoni S.J."/>
        </authorList>
    </citation>
    <scope>NUCLEOTIDE SEQUENCE [LARGE SCALE GENOMIC DNA]</scope>
    <source>
        <strain evidence="1 2">HTCC2155</strain>
    </source>
</reference>
<gene>
    <name evidence="1" type="ORF">LNTAR_06319</name>
</gene>
<comment type="caution">
    <text evidence="1">The sequence shown here is derived from an EMBL/GenBank/DDBJ whole genome shotgun (WGS) entry which is preliminary data.</text>
</comment>
<keyword evidence="2" id="KW-1185">Reference proteome</keyword>
<dbReference type="RefSeq" id="WP_007279332.1">
    <property type="nucleotide sequence ID" value="NZ_ABCK01000013.1"/>
</dbReference>
<name>A6DN90_9BACT</name>
<dbReference type="AlphaFoldDB" id="A6DN90"/>
<dbReference type="EMBL" id="ABCK01000013">
    <property type="protein sequence ID" value="EDM26838.1"/>
    <property type="molecule type" value="Genomic_DNA"/>
</dbReference>
<evidence type="ECO:0000313" key="2">
    <source>
        <dbReference type="Proteomes" id="UP000004947"/>
    </source>
</evidence>
<proteinExistence type="predicted"/>
<sequence>MNMKIIQIFIVLTLLISCNENKATDPNIPTSIGANSLEELIEISKQIQSNGDHKQLLSYCYVDKSKIDLDELTPKLIKFLNHFKNKEVVSYKLWTYDEFINDEKEKEFIKIFGEPKHFNKPSYFHQINFKLETENQTNLSIKFAIFKENNKWYFTLEDPK</sequence>
<evidence type="ECO:0008006" key="3">
    <source>
        <dbReference type="Google" id="ProtNLM"/>
    </source>
</evidence>
<organism evidence="1 2">
    <name type="scientific">Lentisphaera araneosa HTCC2155</name>
    <dbReference type="NCBI Taxonomy" id="313628"/>
    <lineage>
        <taxon>Bacteria</taxon>
        <taxon>Pseudomonadati</taxon>
        <taxon>Lentisphaerota</taxon>
        <taxon>Lentisphaeria</taxon>
        <taxon>Lentisphaerales</taxon>
        <taxon>Lentisphaeraceae</taxon>
        <taxon>Lentisphaera</taxon>
    </lineage>
</organism>
<evidence type="ECO:0000313" key="1">
    <source>
        <dbReference type="EMBL" id="EDM26838.1"/>
    </source>
</evidence>
<protein>
    <recommendedName>
        <fullName evidence="3">Lipoprotein</fullName>
    </recommendedName>
</protein>
<dbReference type="PROSITE" id="PS51257">
    <property type="entry name" value="PROKAR_LIPOPROTEIN"/>
    <property type="match status" value="1"/>
</dbReference>